<name>A0A2S6N5H2_9HYPH</name>
<gene>
    <name evidence="8" type="ORF">CCR94_14600</name>
</gene>
<dbReference type="AlphaFoldDB" id="A0A2S6N5H2"/>
<keyword evidence="3" id="KW-0808">Transferase</keyword>
<keyword evidence="5 8" id="KW-0418">Kinase</keyword>
<evidence type="ECO:0000313" key="8">
    <source>
        <dbReference type="EMBL" id="PPQ29864.1"/>
    </source>
</evidence>
<comment type="caution">
    <text evidence="8">The sequence shown here is derived from an EMBL/GenBank/DDBJ whole genome shotgun (WGS) entry which is preliminary data.</text>
</comment>
<dbReference type="GO" id="GO:0005524">
    <property type="term" value="F:ATP binding"/>
    <property type="evidence" value="ECO:0007669"/>
    <property type="project" value="UniProtKB-KW"/>
</dbReference>
<comment type="pathway">
    <text evidence="1">Cofactor biosynthesis; thiamine diphosphate biosynthesis.</text>
</comment>
<dbReference type="NCBIfam" id="TIGR00097">
    <property type="entry name" value="HMP-P_kinase"/>
    <property type="match status" value="1"/>
</dbReference>
<dbReference type="InterPro" id="IPR029056">
    <property type="entry name" value="Ribokinase-like"/>
</dbReference>
<evidence type="ECO:0000313" key="9">
    <source>
        <dbReference type="Proteomes" id="UP000239089"/>
    </source>
</evidence>
<dbReference type="GO" id="GO:0005829">
    <property type="term" value="C:cytosol"/>
    <property type="evidence" value="ECO:0007669"/>
    <property type="project" value="TreeGrafter"/>
</dbReference>
<dbReference type="FunFam" id="3.40.1190.20:FF:000003">
    <property type="entry name" value="Phosphomethylpyrimidine kinase ThiD"/>
    <property type="match status" value="1"/>
</dbReference>
<dbReference type="Gene3D" id="3.40.1190.20">
    <property type="match status" value="1"/>
</dbReference>
<dbReference type="SUPFAM" id="SSF53613">
    <property type="entry name" value="Ribokinase-like"/>
    <property type="match status" value="1"/>
</dbReference>
<protein>
    <recommendedName>
        <fullName evidence="2">hydroxymethylpyrimidine kinase</fullName>
        <ecNumber evidence="2">2.7.1.49</ecNumber>
    </recommendedName>
</protein>
<dbReference type="GO" id="GO:0009229">
    <property type="term" value="P:thiamine diphosphate biosynthetic process"/>
    <property type="evidence" value="ECO:0007669"/>
    <property type="project" value="UniProtKB-UniPathway"/>
</dbReference>
<dbReference type="GO" id="GO:0008902">
    <property type="term" value="F:hydroxymethylpyrimidine kinase activity"/>
    <property type="evidence" value="ECO:0007669"/>
    <property type="project" value="UniProtKB-EC"/>
</dbReference>
<feature type="domain" description="Pyridoxamine kinase/Phosphomethylpyrimidine kinase" evidence="7">
    <location>
        <begin position="13"/>
        <end position="263"/>
    </location>
</feature>
<evidence type="ECO:0000256" key="4">
    <source>
        <dbReference type="ARBA" id="ARBA00022741"/>
    </source>
</evidence>
<dbReference type="PANTHER" id="PTHR20858:SF17">
    <property type="entry name" value="HYDROXYMETHYLPYRIMIDINE_PHOSPHOMETHYLPYRIMIDINE KINASE THI20-RELATED"/>
    <property type="match status" value="1"/>
</dbReference>
<dbReference type="OrthoDB" id="9810880at2"/>
<sequence>MAYAKILSIAGSDPSGGAGIQADLKTFAAFGCYGMAAISALTAQNTRGVQAVSVVPADFVKRQIESVFADIAVDAVKIGMIGGPANAFAIAEALAGARAKNIVLDPVLVATSGDALGGPAMRAPLQKMLPLARLTTPNLVEAAILADGASGGEKLARGVEDMRALALRLCALGAPAVLIKGGHLSEGDALDLLYDGENFAEFTAPRIKTRNTHGTGCALSSAIAALLGQGRGLSEAVGGAKAWLTRALQAGADVHIGAGHGPPHHFCDLWP</sequence>
<dbReference type="EC" id="2.7.1.49" evidence="2"/>
<dbReference type="GO" id="GO:0008972">
    <property type="term" value="F:phosphomethylpyrimidine kinase activity"/>
    <property type="evidence" value="ECO:0007669"/>
    <property type="project" value="InterPro"/>
</dbReference>
<reference evidence="8 9" key="1">
    <citation type="journal article" date="2018" name="Arch. Microbiol.">
        <title>New insights into the metabolic potential of the phototrophic purple bacterium Rhodopila globiformis DSM 161(T) from its draft genome sequence and evidence for a vanadium-dependent nitrogenase.</title>
        <authorList>
            <person name="Imhoff J.F."/>
            <person name="Rahn T."/>
            <person name="Kunzel S."/>
            <person name="Neulinger S.C."/>
        </authorList>
    </citation>
    <scope>NUCLEOTIDE SEQUENCE [LARGE SCALE GENOMIC DNA]</scope>
    <source>
        <strain evidence="8 9">DSM 16996</strain>
    </source>
</reference>
<dbReference type="RefSeq" id="WP_104508573.1">
    <property type="nucleotide sequence ID" value="NZ_JACIGC010000003.1"/>
</dbReference>
<dbReference type="UniPathway" id="UPA00060">
    <property type="reaction ID" value="UER00138"/>
</dbReference>
<dbReference type="InterPro" id="IPR013749">
    <property type="entry name" value="PM/HMP-P_kinase-1"/>
</dbReference>
<evidence type="ECO:0000256" key="3">
    <source>
        <dbReference type="ARBA" id="ARBA00022679"/>
    </source>
</evidence>
<evidence type="ECO:0000259" key="7">
    <source>
        <dbReference type="Pfam" id="PF08543"/>
    </source>
</evidence>
<organism evidence="8 9">
    <name type="scientific">Rhodoblastus sphagnicola</name>
    <dbReference type="NCBI Taxonomy" id="333368"/>
    <lineage>
        <taxon>Bacteria</taxon>
        <taxon>Pseudomonadati</taxon>
        <taxon>Pseudomonadota</taxon>
        <taxon>Alphaproteobacteria</taxon>
        <taxon>Hyphomicrobiales</taxon>
        <taxon>Rhodoblastaceae</taxon>
        <taxon>Rhodoblastus</taxon>
    </lineage>
</organism>
<keyword evidence="9" id="KW-1185">Reference proteome</keyword>
<keyword evidence="6" id="KW-0067">ATP-binding</keyword>
<evidence type="ECO:0000256" key="1">
    <source>
        <dbReference type="ARBA" id="ARBA00004948"/>
    </source>
</evidence>
<dbReference type="GO" id="GO:0009228">
    <property type="term" value="P:thiamine biosynthetic process"/>
    <property type="evidence" value="ECO:0007669"/>
    <property type="project" value="InterPro"/>
</dbReference>
<evidence type="ECO:0000256" key="5">
    <source>
        <dbReference type="ARBA" id="ARBA00022777"/>
    </source>
</evidence>
<dbReference type="EMBL" id="NHSJ01000087">
    <property type="protein sequence ID" value="PPQ29864.1"/>
    <property type="molecule type" value="Genomic_DNA"/>
</dbReference>
<dbReference type="Proteomes" id="UP000239089">
    <property type="component" value="Unassembled WGS sequence"/>
</dbReference>
<evidence type="ECO:0000256" key="6">
    <source>
        <dbReference type="ARBA" id="ARBA00022840"/>
    </source>
</evidence>
<dbReference type="PANTHER" id="PTHR20858">
    <property type="entry name" value="PHOSPHOMETHYLPYRIMIDINE KINASE"/>
    <property type="match status" value="1"/>
</dbReference>
<keyword evidence="4" id="KW-0547">Nucleotide-binding</keyword>
<dbReference type="Pfam" id="PF08543">
    <property type="entry name" value="Phos_pyr_kin"/>
    <property type="match status" value="1"/>
</dbReference>
<dbReference type="InterPro" id="IPR004399">
    <property type="entry name" value="HMP/HMP-P_kinase_dom"/>
</dbReference>
<proteinExistence type="predicted"/>
<evidence type="ECO:0000256" key="2">
    <source>
        <dbReference type="ARBA" id="ARBA00012135"/>
    </source>
</evidence>
<accession>A0A2S6N5H2</accession>
<dbReference type="CDD" id="cd01169">
    <property type="entry name" value="HMPP_kinase"/>
    <property type="match status" value="1"/>
</dbReference>